<proteinExistence type="inferred from homology"/>
<evidence type="ECO:0000256" key="5">
    <source>
        <dbReference type="ARBA" id="ARBA00023136"/>
    </source>
</evidence>
<dbReference type="Pfam" id="PF25198">
    <property type="entry name" value="Spore_GerAC_N"/>
    <property type="match status" value="1"/>
</dbReference>
<evidence type="ECO:0000313" key="10">
    <source>
        <dbReference type="EMBL" id="ANY70040.1"/>
    </source>
</evidence>
<evidence type="ECO:0000256" key="3">
    <source>
        <dbReference type="ARBA" id="ARBA00022544"/>
    </source>
</evidence>
<dbReference type="InterPro" id="IPR038501">
    <property type="entry name" value="Spore_GerAC_C_sf"/>
</dbReference>
<dbReference type="PROSITE" id="PS51257">
    <property type="entry name" value="PROKAR_LIPOPROTEIN"/>
    <property type="match status" value="1"/>
</dbReference>
<dbReference type="EMBL" id="CP016808">
    <property type="protein sequence ID" value="ANY70040.1"/>
    <property type="molecule type" value="Genomic_DNA"/>
</dbReference>
<dbReference type="InterPro" id="IPR046953">
    <property type="entry name" value="Spore_GerAC-like_C"/>
</dbReference>
<keyword evidence="3" id="KW-0309">Germination</keyword>
<keyword evidence="7" id="KW-0449">Lipoprotein</keyword>
<dbReference type="InterPro" id="IPR057336">
    <property type="entry name" value="GerAC_N"/>
</dbReference>
<protein>
    <submittedName>
        <fullName evidence="10">Spore gernimation protein GerC</fullName>
    </submittedName>
</protein>
<dbReference type="GO" id="GO:0016020">
    <property type="term" value="C:membrane"/>
    <property type="evidence" value="ECO:0007669"/>
    <property type="project" value="UniProtKB-SubCell"/>
</dbReference>
<dbReference type="AlphaFoldDB" id="A0A1B2DQR9"/>
<feature type="domain" description="Spore germination GerAC-like C-terminal" evidence="8">
    <location>
        <begin position="225"/>
        <end position="392"/>
    </location>
</feature>
<name>A0A1B2DQR9_9BACL</name>
<dbReference type="RefSeq" id="WP_099520986.1">
    <property type="nucleotide sequence ID" value="NZ_CP016808.1"/>
</dbReference>
<keyword evidence="5" id="KW-0472">Membrane</keyword>
<evidence type="ECO:0000256" key="1">
    <source>
        <dbReference type="ARBA" id="ARBA00004635"/>
    </source>
</evidence>
<evidence type="ECO:0000256" key="4">
    <source>
        <dbReference type="ARBA" id="ARBA00022729"/>
    </source>
</evidence>
<dbReference type="Pfam" id="PF05504">
    <property type="entry name" value="Spore_GerAC"/>
    <property type="match status" value="1"/>
</dbReference>
<keyword evidence="6" id="KW-0564">Palmitate</keyword>
<dbReference type="Gene3D" id="3.30.300.210">
    <property type="entry name" value="Nutrient germinant receptor protein C, domain 3"/>
    <property type="match status" value="1"/>
</dbReference>
<dbReference type="NCBIfam" id="TIGR02887">
    <property type="entry name" value="spore_ger_x_C"/>
    <property type="match status" value="1"/>
</dbReference>
<accession>A0A1B2DQR9</accession>
<feature type="domain" description="Spore germination protein N-terminal" evidence="9">
    <location>
        <begin position="25"/>
        <end position="213"/>
    </location>
</feature>
<comment type="similarity">
    <text evidence="2">Belongs to the GerABKC lipoprotein family.</text>
</comment>
<dbReference type="PANTHER" id="PTHR35789">
    <property type="entry name" value="SPORE GERMINATION PROTEIN B3"/>
    <property type="match status" value="1"/>
</dbReference>
<evidence type="ECO:0000256" key="6">
    <source>
        <dbReference type="ARBA" id="ARBA00023139"/>
    </source>
</evidence>
<keyword evidence="4" id="KW-0732">Signal</keyword>
<organism evidence="10">
    <name type="scientific">Paenibacillus sp. BIHB 4019</name>
    <dbReference type="NCBI Taxonomy" id="1870819"/>
    <lineage>
        <taxon>Bacteria</taxon>
        <taxon>Bacillati</taxon>
        <taxon>Bacillota</taxon>
        <taxon>Bacilli</taxon>
        <taxon>Bacillales</taxon>
        <taxon>Paenibacillaceae</taxon>
        <taxon>Paenibacillus</taxon>
    </lineage>
</organism>
<dbReference type="GO" id="GO:0009847">
    <property type="term" value="P:spore germination"/>
    <property type="evidence" value="ECO:0007669"/>
    <property type="project" value="InterPro"/>
</dbReference>
<reference evidence="10" key="1">
    <citation type="submission" date="2016-08" db="EMBL/GenBank/DDBJ databases">
        <title>Complete Genome Seqeunce of Paenibacillus sp. BIHB 4019 from tea rhizoplane.</title>
        <authorList>
            <person name="Thakur R."/>
            <person name="Swarnkar M.K."/>
            <person name="Gulati A."/>
        </authorList>
    </citation>
    <scope>NUCLEOTIDE SEQUENCE [LARGE SCALE GENOMIC DNA]</scope>
    <source>
        <strain evidence="10">BIHB4019</strain>
    </source>
</reference>
<evidence type="ECO:0000259" key="9">
    <source>
        <dbReference type="Pfam" id="PF25198"/>
    </source>
</evidence>
<sequence length="396" mass="45734">MYRVKKWLALLLLSSLIFTLGCWSSKEIEDLSVYAGLALDVGERPKVERDLERQGANYNKKNLITATIQIVPIKSFERQEKSKEKQLLKYSNLRLTGDSVFEIMRQYSTRRERPVIGHHLKVIVVSTKLAQQQKMDQLMDFVLRDNDIRPSCRVFFSKERAYDTFISNQPEEVPAFRINSMINNSFRTNKVMKEVNLTRIDGLIHSKQSFLLQNIVSSKGEIEFSGAGIIKGDSSKWIGDLNQENVESLSWIQGTGQGGVIKSYNWRNEIITYEIKSMKSKMTAKLQGDDISFHVAIESDGRLIENWDTEENPSKLTYLKETEKVFEKRLTTMIDHVMEKMQSKYKVDVAGFGKSLAIKYPHKWKKVKDNWDEVFSQVPVTFEIKLKITDFGSSTK</sequence>
<dbReference type="InterPro" id="IPR008844">
    <property type="entry name" value="Spore_GerAC-like"/>
</dbReference>
<comment type="subcellular location">
    <subcellularLocation>
        <location evidence="1">Membrane</location>
        <topology evidence="1">Lipid-anchor</topology>
    </subcellularLocation>
</comment>
<gene>
    <name evidence="10" type="ORF">BBD42_28720</name>
</gene>
<dbReference type="PANTHER" id="PTHR35789:SF1">
    <property type="entry name" value="SPORE GERMINATION PROTEIN B3"/>
    <property type="match status" value="1"/>
</dbReference>
<evidence type="ECO:0000256" key="7">
    <source>
        <dbReference type="ARBA" id="ARBA00023288"/>
    </source>
</evidence>
<evidence type="ECO:0000259" key="8">
    <source>
        <dbReference type="Pfam" id="PF05504"/>
    </source>
</evidence>
<evidence type="ECO:0000256" key="2">
    <source>
        <dbReference type="ARBA" id="ARBA00007886"/>
    </source>
</evidence>